<reference evidence="12" key="1">
    <citation type="submission" date="2016-10" db="EMBL/GenBank/DDBJ databases">
        <authorList>
            <person name="Varghese N."/>
            <person name="Submissions S."/>
        </authorList>
    </citation>
    <scope>NUCLEOTIDE SEQUENCE [LARGE SCALE GENOMIC DNA]</scope>
    <source>
        <strain evidence="12">CGMCC 4.5579</strain>
    </source>
</reference>
<dbReference type="CDD" id="cd11030">
    <property type="entry name" value="CYP105-like"/>
    <property type="match status" value="1"/>
</dbReference>
<accession>A0A1I5US30</accession>
<dbReference type="FunFam" id="1.10.630.10:FF:000018">
    <property type="entry name" value="Cytochrome P450 monooxygenase"/>
    <property type="match status" value="1"/>
</dbReference>
<dbReference type="SUPFAM" id="SSF48264">
    <property type="entry name" value="Cytochrome P450"/>
    <property type="match status" value="1"/>
</dbReference>
<gene>
    <name evidence="11" type="ORF">SAMN05421810_10478</name>
</gene>
<dbReference type="RefSeq" id="WP_092530481.1">
    <property type="nucleotide sequence ID" value="NZ_FOWW01000004.1"/>
</dbReference>
<dbReference type="InterPro" id="IPR017972">
    <property type="entry name" value="Cyt_P450_CS"/>
</dbReference>
<evidence type="ECO:0000256" key="9">
    <source>
        <dbReference type="RuleBase" id="RU000461"/>
    </source>
</evidence>
<evidence type="ECO:0000256" key="6">
    <source>
        <dbReference type="ARBA" id="ARBA00023004"/>
    </source>
</evidence>
<dbReference type="Gene3D" id="1.10.630.10">
    <property type="entry name" value="Cytochrome P450"/>
    <property type="match status" value="1"/>
</dbReference>
<dbReference type="STRING" id="587909.SAMN05421810_10478"/>
<evidence type="ECO:0000256" key="2">
    <source>
        <dbReference type="ARBA" id="ARBA00010617"/>
    </source>
</evidence>
<name>A0A1I5US30_9PSEU</name>
<dbReference type="InterPro" id="IPR001128">
    <property type="entry name" value="Cyt_P450"/>
</dbReference>
<dbReference type="PANTHER" id="PTHR46696:SF1">
    <property type="entry name" value="CYTOCHROME P450 YJIB-RELATED"/>
    <property type="match status" value="1"/>
</dbReference>
<dbReference type="PROSITE" id="PS00086">
    <property type="entry name" value="CYTOCHROME_P450"/>
    <property type="match status" value="1"/>
</dbReference>
<evidence type="ECO:0000256" key="1">
    <source>
        <dbReference type="ARBA" id="ARBA00004660"/>
    </source>
</evidence>
<sequence>MADVLPTTRHHPFDPPAGLAALGDRDTPHRLRFADGHEGWLVTSYALARAVLADPRFSARSELRHSPVRRPRADDLGPGGRTPPGFFIGMDPPEHTRFRRLLAGEFTVRRMDRLRPRIEAIVGERLDAMAAAGPPVDLVPEFALPVPSLVICELLGVPYADRDRFQRDSAALLRLDVTDEVATAAVRGLREYLRDLVRRLRAEPGEDLLSALAAGDRLTEDELVGIAFLLLVAGHETTANMLALGTFAALGEPDLLAAFRGSAEDVAAAVEELLRYLSIVHFGVSRTAKEDVELAGQRIRAGECVLAWLPAANRDPERFPDPDRPEPARAGAGHLAFGHGVHQCLGQQLARMELRIGFTALFARFPGLRLAVPAEEVPLRHDMGVYGVHRLPVTW</sequence>
<dbReference type="Pfam" id="PF00067">
    <property type="entry name" value="p450"/>
    <property type="match status" value="1"/>
</dbReference>
<protein>
    <submittedName>
        <fullName evidence="11">Cytochrome P450</fullName>
    </submittedName>
</protein>
<dbReference type="PANTHER" id="PTHR46696">
    <property type="entry name" value="P450, PUTATIVE (EUROFUNG)-RELATED"/>
    <property type="match status" value="1"/>
</dbReference>
<dbReference type="InterPro" id="IPR002397">
    <property type="entry name" value="Cyt_P450_B"/>
</dbReference>
<keyword evidence="6 9" id="KW-0408">Iron</keyword>
<dbReference type="Proteomes" id="UP000198727">
    <property type="component" value="Unassembled WGS sequence"/>
</dbReference>
<keyword evidence="3 9" id="KW-0349">Heme</keyword>
<feature type="region of interest" description="Disordered" evidence="10">
    <location>
        <begin position="62"/>
        <end position="89"/>
    </location>
</feature>
<organism evidence="11 12">
    <name type="scientific">Amycolatopsis arida</name>
    <dbReference type="NCBI Taxonomy" id="587909"/>
    <lineage>
        <taxon>Bacteria</taxon>
        <taxon>Bacillati</taxon>
        <taxon>Actinomycetota</taxon>
        <taxon>Actinomycetes</taxon>
        <taxon>Pseudonocardiales</taxon>
        <taxon>Pseudonocardiaceae</taxon>
        <taxon>Amycolatopsis</taxon>
    </lineage>
</organism>
<evidence type="ECO:0000256" key="10">
    <source>
        <dbReference type="SAM" id="MobiDB-lite"/>
    </source>
</evidence>
<evidence type="ECO:0000256" key="3">
    <source>
        <dbReference type="ARBA" id="ARBA00022617"/>
    </source>
</evidence>
<dbReference type="EMBL" id="FOWW01000004">
    <property type="protein sequence ID" value="SFP97536.1"/>
    <property type="molecule type" value="Genomic_DNA"/>
</dbReference>
<dbReference type="AlphaFoldDB" id="A0A1I5US30"/>
<feature type="compositionally biased region" description="Basic and acidic residues" evidence="10">
    <location>
        <begin position="62"/>
        <end position="75"/>
    </location>
</feature>
<comment type="function">
    <text evidence="8">Involved in the coupling of aromatic side chains of the heptapeptide of vancomycin.</text>
</comment>
<dbReference type="GO" id="GO:0016705">
    <property type="term" value="F:oxidoreductase activity, acting on paired donors, with incorporation or reduction of molecular oxygen"/>
    <property type="evidence" value="ECO:0007669"/>
    <property type="project" value="InterPro"/>
</dbReference>
<proteinExistence type="inferred from homology"/>
<dbReference type="PRINTS" id="PR00385">
    <property type="entry name" value="P450"/>
</dbReference>
<dbReference type="GO" id="GO:0004497">
    <property type="term" value="F:monooxygenase activity"/>
    <property type="evidence" value="ECO:0007669"/>
    <property type="project" value="UniProtKB-KW"/>
</dbReference>
<evidence type="ECO:0000256" key="8">
    <source>
        <dbReference type="ARBA" id="ARBA00055433"/>
    </source>
</evidence>
<dbReference type="InterPro" id="IPR036396">
    <property type="entry name" value="Cyt_P450_sf"/>
</dbReference>
<dbReference type="GO" id="GO:0005506">
    <property type="term" value="F:iron ion binding"/>
    <property type="evidence" value="ECO:0007669"/>
    <property type="project" value="InterPro"/>
</dbReference>
<evidence type="ECO:0000313" key="12">
    <source>
        <dbReference type="Proteomes" id="UP000198727"/>
    </source>
</evidence>
<comment type="similarity">
    <text evidence="2 9">Belongs to the cytochrome P450 family.</text>
</comment>
<evidence type="ECO:0000256" key="5">
    <source>
        <dbReference type="ARBA" id="ARBA00023002"/>
    </source>
</evidence>
<keyword evidence="12" id="KW-1185">Reference proteome</keyword>
<keyword evidence="7 9" id="KW-0503">Monooxygenase</keyword>
<keyword evidence="5 9" id="KW-0560">Oxidoreductase</keyword>
<evidence type="ECO:0000313" key="11">
    <source>
        <dbReference type="EMBL" id="SFP97536.1"/>
    </source>
</evidence>
<dbReference type="GO" id="GO:0020037">
    <property type="term" value="F:heme binding"/>
    <property type="evidence" value="ECO:0007669"/>
    <property type="project" value="InterPro"/>
</dbReference>
<dbReference type="PRINTS" id="PR00359">
    <property type="entry name" value="BP450"/>
</dbReference>
<comment type="pathway">
    <text evidence="1">Antibiotic biosynthesis; vancomycin biosynthesis.</text>
</comment>
<evidence type="ECO:0000256" key="4">
    <source>
        <dbReference type="ARBA" id="ARBA00022723"/>
    </source>
</evidence>
<feature type="region of interest" description="Disordered" evidence="10">
    <location>
        <begin position="1"/>
        <end position="22"/>
    </location>
</feature>
<dbReference type="OrthoDB" id="3664945at2"/>
<keyword evidence="4 9" id="KW-0479">Metal-binding</keyword>
<evidence type="ECO:0000256" key="7">
    <source>
        <dbReference type="ARBA" id="ARBA00023033"/>
    </source>
</evidence>